<evidence type="ECO:0000256" key="1">
    <source>
        <dbReference type="ARBA" id="ARBA00005614"/>
    </source>
</evidence>
<feature type="active site" evidence="4">
    <location>
        <position position="32"/>
    </location>
</feature>
<dbReference type="InterPro" id="IPR036046">
    <property type="entry name" value="Acylphosphatase-like_dom_sf"/>
</dbReference>
<comment type="caution">
    <text evidence="7">The sequence shown here is derived from an EMBL/GenBank/DDBJ whole genome shotgun (WGS) entry which is preliminary data.</text>
</comment>
<dbReference type="Proteomes" id="UP000216312">
    <property type="component" value="Unassembled WGS sequence"/>
</dbReference>
<dbReference type="InterPro" id="IPR020456">
    <property type="entry name" value="Acylphosphatase"/>
</dbReference>
<dbReference type="GO" id="GO:0051604">
    <property type="term" value="P:protein maturation"/>
    <property type="evidence" value="ECO:0007669"/>
    <property type="project" value="TreeGrafter"/>
</dbReference>
<dbReference type="InterPro" id="IPR017968">
    <property type="entry name" value="Acylphosphatase_CS"/>
</dbReference>
<proteinExistence type="inferred from homology"/>
<evidence type="ECO:0000313" key="7">
    <source>
        <dbReference type="EMBL" id="OYV02937.1"/>
    </source>
</evidence>
<dbReference type="GO" id="GO:0016743">
    <property type="term" value="F:carboxyl- or carbamoyltransferase activity"/>
    <property type="evidence" value="ECO:0007669"/>
    <property type="project" value="TreeGrafter"/>
</dbReference>
<evidence type="ECO:0000256" key="3">
    <source>
        <dbReference type="ARBA" id="ARBA00047645"/>
    </source>
</evidence>
<evidence type="ECO:0000259" key="6">
    <source>
        <dbReference type="PROSITE" id="PS51160"/>
    </source>
</evidence>
<sequence length="116" mass="13117">MEIKPVRYKEHDELIHRIRLTVTGRVQGVGFRPLVYRYATRLGLVGWVANTSTGVIIEVEGAPSKIEKFITLLRTEPPPQAEITNIDITSLPLKHEHEFKILPSITQAHVKTQVSP</sequence>
<dbReference type="PROSITE" id="PS51160">
    <property type="entry name" value="ACYLPHOSPHATASE_3"/>
    <property type="match status" value="1"/>
</dbReference>
<dbReference type="Pfam" id="PF00708">
    <property type="entry name" value="Acylphosphatase"/>
    <property type="match status" value="1"/>
</dbReference>
<accession>A0A257LTG3</accession>
<feature type="active site" evidence="4">
    <location>
        <position position="50"/>
    </location>
</feature>
<dbReference type="PANTHER" id="PTHR42959:SF1">
    <property type="entry name" value="CARBAMOYLTRANSFERASE HYPF"/>
    <property type="match status" value="1"/>
</dbReference>
<dbReference type="InterPro" id="IPR051060">
    <property type="entry name" value="Carbamoyltrans_HypF-like"/>
</dbReference>
<feature type="domain" description="Acylphosphatase-like" evidence="6">
    <location>
        <begin position="17"/>
        <end position="103"/>
    </location>
</feature>
<dbReference type="GO" id="GO:0003998">
    <property type="term" value="F:acylphosphatase activity"/>
    <property type="evidence" value="ECO:0007669"/>
    <property type="project" value="UniProtKB-EC"/>
</dbReference>
<reference evidence="8" key="1">
    <citation type="submission" date="2017-07" db="EMBL/GenBank/DDBJ databases">
        <title>Novel pathways for hydrocarbon cycling and metabolic interdependencies in hydrothermal sediment communities.</title>
        <authorList>
            <person name="Dombrowski N."/>
            <person name="Seitz K."/>
            <person name="Teske A."/>
            <person name="Baker B."/>
        </authorList>
    </citation>
    <scope>NUCLEOTIDE SEQUENCE [LARGE SCALE GENOMIC DNA]</scope>
</reference>
<keyword evidence="4" id="KW-0378">Hydrolase</keyword>
<dbReference type="PROSITE" id="PS00150">
    <property type="entry name" value="ACYLPHOSPHATASE_1"/>
    <property type="match status" value="1"/>
</dbReference>
<name>A0A257LTG3_UNCW3</name>
<gene>
    <name evidence="7" type="ORF">CGW93_03210</name>
</gene>
<dbReference type="EMBL" id="NMUJ01000035">
    <property type="protein sequence ID" value="OYV02937.1"/>
    <property type="molecule type" value="Genomic_DNA"/>
</dbReference>
<protein>
    <recommendedName>
        <fullName evidence="2 4">acylphosphatase</fullName>
        <ecNumber evidence="2 4">3.6.1.7</ecNumber>
    </recommendedName>
</protein>
<evidence type="ECO:0000256" key="4">
    <source>
        <dbReference type="PROSITE-ProRule" id="PRU00520"/>
    </source>
</evidence>
<dbReference type="AlphaFoldDB" id="A0A257LTG3"/>
<dbReference type="GO" id="GO:0008270">
    <property type="term" value="F:zinc ion binding"/>
    <property type="evidence" value="ECO:0007669"/>
    <property type="project" value="TreeGrafter"/>
</dbReference>
<dbReference type="PANTHER" id="PTHR42959">
    <property type="entry name" value="CARBAMOYLTRANSFERASE"/>
    <property type="match status" value="1"/>
</dbReference>
<dbReference type="Gene3D" id="3.30.70.100">
    <property type="match status" value="1"/>
</dbReference>
<dbReference type="PRINTS" id="PR00112">
    <property type="entry name" value="ACYLPHPHTASE"/>
</dbReference>
<comment type="catalytic activity">
    <reaction evidence="3 4">
        <text>an acyl phosphate + H2O = a carboxylate + phosphate + H(+)</text>
        <dbReference type="Rhea" id="RHEA:14965"/>
        <dbReference type="ChEBI" id="CHEBI:15377"/>
        <dbReference type="ChEBI" id="CHEBI:15378"/>
        <dbReference type="ChEBI" id="CHEBI:29067"/>
        <dbReference type="ChEBI" id="CHEBI:43474"/>
        <dbReference type="ChEBI" id="CHEBI:59918"/>
        <dbReference type="EC" id="3.6.1.7"/>
    </reaction>
</comment>
<dbReference type="InterPro" id="IPR001792">
    <property type="entry name" value="Acylphosphatase-like_dom"/>
</dbReference>
<evidence type="ECO:0000313" key="8">
    <source>
        <dbReference type="Proteomes" id="UP000216312"/>
    </source>
</evidence>
<evidence type="ECO:0000256" key="5">
    <source>
        <dbReference type="RuleBase" id="RU004168"/>
    </source>
</evidence>
<evidence type="ECO:0000256" key="2">
    <source>
        <dbReference type="ARBA" id="ARBA00012150"/>
    </source>
</evidence>
<feature type="non-terminal residue" evidence="7">
    <location>
        <position position="116"/>
    </location>
</feature>
<organism evidence="7 8">
    <name type="scientific">candidate division WOR-3 bacterium 4484_18</name>
    <dbReference type="NCBI Taxonomy" id="2020626"/>
    <lineage>
        <taxon>Bacteria</taxon>
        <taxon>Bacteria division WOR-3</taxon>
    </lineage>
</organism>
<dbReference type="EC" id="3.6.1.7" evidence="2 4"/>
<comment type="similarity">
    <text evidence="1 5">Belongs to the acylphosphatase family.</text>
</comment>
<dbReference type="SUPFAM" id="SSF54975">
    <property type="entry name" value="Acylphosphatase/BLUF domain-like"/>
    <property type="match status" value="1"/>
</dbReference>